<gene>
    <name evidence="2" type="ORF">EVAR_67850_1</name>
</gene>
<dbReference type="Proteomes" id="UP000299102">
    <property type="component" value="Unassembled WGS sequence"/>
</dbReference>
<sequence>MNICVARRVESPGADAFFEEQRHRVAAALVAACSFTIYISFHIQIHRRRISEGILIDMHPYKEKQNVQCYLSSQHCANLVELDQKVKPKSRSGANSELGLDREEMDRSGVGNVMDAASSFLKEWSKMSVKTESKSYRVKRDVKCFVCCAY</sequence>
<keyword evidence="1" id="KW-0472">Membrane</keyword>
<dbReference type="AlphaFoldDB" id="A0A4C1SFC0"/>
<feature type="transmembrane region" description="Helical" evidence="1">
    <location>
        <begin position="25"/>
        <end position="43"/>
    </location>
</feature>
<keyword evidence="3" id="KW-1185">Reference proteome</keyword>
<organism evidence="2 3">
    <name type="scientific">Eumeta variegata</name>
    <name type="common">Bagworm moth</name>
    <name type="synonym">Eumeta japonica</name>
    <dbReference type="NCBI Taxonomy" id="151549"/>
    <lineage>
        <taxon>Eukaryota</taxon>
        <taxon>Metazoa</taxon>
        <taxon>Ecdysozoa</taxon>
        <taxon>Arthropoda</taxon>
        <taxon>Hexapoda</taxon>
        <taxon>Insecta</taxon>
        <taxon>Pterygota</taxon>
        <taxon>Neoptera</taxon>
        <taxon>Endopterygota</taxon>
        <taxon>Lepidoptera</taxon>
        <taxon>Glossata</taxon>
        <taxon>Ditrysia</taxon>
        <taxon>Tineoidea</taxon>
        <taxon>Psychidae</taxon>
        <taxon>Oiketicinae</taxon>
        <taxon>Eumeta</taxon>
    </lineage>
</organism>
<evidence type="ECO:0000313" key="2">
    <source>
        <dbReference type="EMBL" id="GBP00802.1"/>
    </source>
</evidence>
<protein>
    <submittedName>
        <fullName evidence="2">Uncharacterized protein</fullName>
    </submittedName>
</protein>
<keyword evidence="1" id="KW-1133">Transmembrane helix</keyword>
<accession>A0A4C1SFC0</accession>
<proteinExistence type="predicted"/>
<keyword evidence="1" id="KW-0812">Transmembrane</keyword>
<name>A0A4C1SFC0_EUMVA</name>
<dbReference type="EMBL" id="BGZK01003393">
    <property type="protein sequence ID" value="GBP00802.1"/>
    <property type="molecule type" value="Genomic_DNA"/>
</dbReference>
<evidence type="ECO:0000313" key="3">
    <source>
        <dbReference type="Proteomes" id="UP000299102"/>
    </source>
</evidence>
<evidence type="ECO:0000256" key="1">
    <source>
        <dbReference type="SAM" id="Phobius"/>
    </source>
</evidence>
<reference evidence="2 3" key="1">
    <citation type="journal article" date="2019" name="Commun. Biol.">
        <title>The bagworm genome reveals a unique fibroin gene that provides high tensile strength.</title>
        <authorList>
            <person name="Kono N."/>
            <person name="Nakamura H."/>
            <person name="Ohtoshi R."/>
            <person name="Tomita M."/>
            <person name="Numata K."/>
            <person name="Arakawa K."/>
        </authorList>
    </citation>
    <scope>NUCLEOTIDE SEQUENCE [LARGE SCALE GENOMIC DNA]</scope>
</reference>
<comment type="caution">
    <text evidence="2">The sequence shown here is derived from an EMBL/GenBank/DDBJ whole genome shotgun (WGS) entry which is preliminary data.</text>
</comment>